<comment type="cofactor">
    <cofactor evidence="1">
        <name>Mn(2+)</name>
        <dbReference type="ChEBI" id="CHEBI:29035"/>
    </cofactor>
</comment>
<dbReference type="PROSITE" id="PS51462">
    <property type="entry name" value="NUDIX"/>
    <property type="match status" value="1"/>
</dbReference>
<dbReference type="InterPro" id="IPR045121">
    <property type="entry name" value="CoAse"/>
</dbReference>
<evidence type="ECO:0000259" key="7">
    <source>
        <dbReference type="PROSITE" id="PS51462"/>
    </source>
</evidence>
<keyword evidence="5" id="KW-0460">Magnesium</keyword>
<evidence type="ECO:0000256" key="6">
    <source>
        <dbReference type="ARBA" id="ARBA00023211"/>
    </source>
</evidence>
<keyword evidence="3" id="KW-0479">Metal-binding</keyword>
<dbReference type="PANTHER" id="PTHR12992:SF11">
    <property type="entry name" value="MITOCHONDRIAL COENZYME A DIPHOSPHATASE NUDT8"/>
    <property type="match status" value="1"/>
</dbReference>
<keyword evidence="4" id="KW-0378">Hydrolase</keyword>
<evidence type="ECO:0000256" key="4">
    <source>
        <dbReference type="ARBA" id="ARBA00022801"/>
    </source>
</evidence>
<dbReference type="SUPFAM" id="SSF55811">
    <property type="entry name" value="Nudix"/>
    <property type="match status" value="1"/>
</dbReference>
<evidence type="ECO:0000256" key="3">
    <source>
        <dbReference type="ARBA" id="ARBA00022723"/>
    </source>
</evidence>
<dbReference type="InterPro" id="IPR000086">
    <property type="entry name" value="NUDIX_hydrolase_dom"/>
</dbReference>
<reference evidence="8" key="1">
    <citation type="submission" date="2019-02" db="EMBL/GenBank/DDBJ databases">
        <authorList>
            <person name="Li S.-H."/>
        </authorList>
    </citation>
    <scope>NUCLEOTIDE SEQUENCE</scope>
    <source>
        <strain evidence="8">IMCC11814</strain>
    </source>
</reference>
<evidence type="ECO:0000313" key="9">
    <source>
        <dbReference type="Proteomes" id="UP001143304"/>
    </source>
</evidence>
<gene>
    <name evidence="8" type="ORF">EYC82_01225</name>
</gene>
<dbReference type="PANTHER" id="PTHR12992">
    <property type="entry name" value="NUDIX HYDROLASE"/>
    <property type="match status" value="1"/>
</dbReference>
<name>A0ABT3T1C8_9GAMM</name>
<dbReference type="InterPro" id="IPR015797">
    <property type="entry name" value="NUDIX_hydrolase-like_dom_sf"/>
</dbReference>
<dbReference type="CDD" id="cd03426">
    <property type="entry name" value="NUDIX_CoAse_Nudt7"/>
    <property type="match status" value="1"/>
</dbReference>
<organism evidence="8 9">
    <name type="scientific">Candidatus Marimicrobium litorale</name>
    <dbReference type="NCBI Taxonomy" id="2518991"/>
    <lineage>
        <taxon>Bacteria</taxon>
        <taxon>Pseudomonadati</taxon>
        <taxon>Pseudomonadota</taxon>
        <taxon>Gammaproteobacteria</taxon>
        <taxon>Cellvibrionales</taxon>
        <taxon>Halieaceae</taxon>
        <taxon>Marimicrobium</taxon>
    </lineage>
</organism>
<evidence type="ECO:0000313" key="8">
    <source>
        <dbReference type="EMBL" id="MCX2975975.1"/>
    </source>
</evidence>
<feature type="domain" description="Nudix hydrolase" evidence="7">
    <location>
        <begin position="29"/>
        <end position="160"/>
    </location>
</feature>
<dbReference type="EMBL" id="SHNO01000001">
    <property type="protein sequence ID" value="MCX2975975.1"/>
    <property type="molecule type" value="Genomic_DNA"/>
</dbReference>
<keyword evidence="9" id="KW-1185">Reference proteome</keyword>
<evidence type="ECO:0000256" key="5">
    <source>
        <dbReference type="ARBA" id="ARBA00022842"/>
    </source>
</evidence>
<sequence length="203" mass="22239">MEHTLFNYLRETLLPLEDVWPGTIGSAAHPQAGVLVGLTDEAEPRVVLGRRAAHLSLHPGEIAFPGGKRELEDASPWQTAAREAGEEVGLTPSISSALGRLEPLLTRTGFEVYPCVAVIPADPQLRVDPGEFDSVFLSRLDTFADKTLYRLEVMSDGARQRKVPHYQVGDDNIWGVTAAVLALLVNVAYDADLDLQRDWTQTP</sequence>
<accession>A0ABT3T1C8</accession>
<dbReference type="Gene3D" id="3.90.79.10">
    <property type="entry name" value="Nucleoside Triphosphate Pyrophosphohydrolase"/>
    <property type="match status" value="1"/>
</dbReference>
<comment type="caution">
    <text evidence="8">The sequence shown here is derived from an EMBL/GenBank/DDBJ whole genome shotgun (WGS) entry which is preliminary data.</text>
</comment>
<dbReference type="Pfam" id="PF00293">
    <property type="entry name" value="NUDIX"/>
    <property type="match status" value="1"/>
</dbReference>
<keyword evidence="6" id="KW-0464">Manganese</keyword>
<evidence type="ECO:0000256" key="1">
    <source>
        <dbReference type="ARBA" id="ARBA00001936"/>
    </source>
</evidence>
<proteinExistence type="predicted"/>
<dbReference type="Proteomes" id="UP001143304">
    <property type="component" value="Unassembled WGS sequence"/>
</dbReference>
<dbReference type="RefSeq" id="WP_279247732.1">
    <property type="nucleotide sequence ID" value="NZ_SHNO01000001.1"/>
</dbReference>
<evidence type="ECO:0000256" key="2">
    <source>
        <dbReference type="ARBA" id="ARBA00001946"/>
    </source>
</evidence>
<protein>
    <submittedName>
        <fullName evidence="8">CoA pyrophosphatase</fullName>
    </submittedName>
</protein>
<comment type="cofactor">
    <cofactor evidence="2">
        <name>Mg(2+)</name>
        <dbReference type="ChEBI" id="CHEBI:18420"/>
    </cofactor>
</comment>